<evidence type="ECO:0000256" key="7">
    <source>
        <dbReference type="ARBA" id="ARBA00022927"/>
    </source>
</evidence>
<dbReference type="Gene3D" id="1.25.10.10">
    <property type="entry name" value="Leucine-rich Repeat Variant"/>
    <property type="match status" value="1"/>
</dbReference>
<dbReference type="EMBL" id="MZNU01000279">
    <property type="protein sequence ID" value="OWP01444.1"/>
    <property type="molecule type" value="Genomic_DNA"/>
</dbReference>
<keyword evidence="4" id="KW-0813">Transport</keyword>
<keyword evidence="6" id="KW-0256">Endoplasmic reticulum</keyword>
<dbReference type="Pfam" id="PF16782">
    <property type="entry name" value="SIL1"/>
    <property type="match status" value="1"/>
</dbReference>
<evidence type="ECO:0000256" key="9">
    <source>
        <dbReference type="SAM" id="SignalP"/>
    </source>
</evidence>
<evidence type="ECO:0000256" key="5">
    <source>
        <dbReference type="ARBA" id="ARBA00022729"/>
    </source>
</evidence>
<dbReference type="GO" id="GO:0000774">
    <property type="term" value="F:adenyl-nucleotide exchange factor activity"/>
    <property type="evidence" value="ECO:0007669"/>
    <property type="project" value="InterPro"/>
</dbReference>
<dbReference type="STRING" id="503106.A0A218Z163"/>
<proteinExistence type="inferred from homology"/>
<dbReference type="InterPro" id="IPR031884">
    <property type="entry name" value="Sil1_fungi"/>
</dbReference>
<evidence type="ECO:0000256" key="2">
    <source>
        <dbReference type="ARBA" id="ARBA00011799"/>
    </source>
</evidence>
<reference evidence="10 11" key="1">
    <citation type="submission" date="2017-04" db="EMBL/GenBank/DDBJ databases">
        <title>Draft genome sequence of Marssonina coronaria NL1: causal agent of apple blotch.</title>
        <authorList>
            <person name="Cheng Q."/>
        </authorList>
    </citation>
    <scope>NUCLEOTIDE SEQUENCE [LARGE SCALE GENOMIC DNA]</scope>
    <source>
        <strain evidence="10 11">NL1</strain>
    </source>
</reference>
<keyword evidence="7" id="KW-0653">Protein transport</keyword>
<evidence type="ECO:0000256" key="1">
    <source>
        <dbReference type="ARBA" id="ARBA00010588"/>
    </source>
</evidence>
<dbReference type="InterPro" id="IPR011989">
    <property type="entry name" value="ARM-like"/>
</dbReference>
<accession>A0A218Z163</accession>
<keyword evidence="8" id="KW-0811">Translocation</keyword>
<dbReference type="OrthoDB" id="448649at2759"/>
<gene>
    <name evidence="10" type="ORF">B2J93_2854</name>
</gene>
<feature type="signal peptide" evidence="9">
    <location>
        <begin position="1"/>
        <end position="23"/>
    </location>
</feature>
<keyword evidence="11" id="KW-1185">Reference proteome</keyword>
<dbReference type="Proteomes" id="UP000242519">
    <property type="component" value="Unassembled WGS sequence"/>
</dbReference>
<evidence type="ECO:0000256" key="4">
    <source>
        <dbReference type="ARBA" id="ARBA00022448"/>
    </source>
</evidence>
<name>A0A218Z163_9HELO</name>
<dbReference type="AlphaFoldDB" id="A0A218Z163"/>
<organism evidence="10 11">
    <name type="scientific">Diplocarpon coronariae</name>
    <dbReference type="NCBI Taxonomy" id="2795749"/>
    <lineage>
        <taxon>Eukaryota</taxon>
        <taxon>Fungi</taxon>
        <taxon>Dikarya</taxon>
        <taxon>Ascomycota</taxon>
        <taxon>Pezizomycotina</taxon>
        <taxon>Leotiomycetes</taxon>
        <taxon>Helotiales</taxon>
        <taxon>Drepanopezizaceae</taxon>
        <taxon>Diplocarpon</taxon>
    </lineage>
</organism>
<evidence type="ECO:0000313" key="10">
    <source>
        <dbReference type="EMBL" id="OWP01444.1"/>
    </source>
</evidence>
<evidence type="ECO:0000256" key="6">
    <source>
        <dbReference type="ARBA" id="ARBA00022824"/>
    </source>
</evidence>
<sequence length="413" mass="44660">MVHTSTPSLLGFLCLSLSVVARAVSPPSVSPKADADLICSTSDPKDCYPHTFRPTKYFQPVREGQNIPPGLHVRMNIWSGLKEARLNIPMEGEEGAVDGVLEIPTDQLSTEQSIAVVPQPDEEEQKPAIPKDAPIYETAGKIPPPPPTAGDEVSTFQSAMIAVRMEAGVFDSALDDLRDLSHDIYYGLEIVKDGPVLEKLICLTLGQGTEKLPAGENSRDHKAANILASSIQNNPTALKEVAGFGKMVMHPSCGVQQIKDDKGAEPAPPSFVSVLRGRLSREKDAGALKAKVGAISGLLREPSIRDWFLANRGMELLLAILLKQGEQYDGVRVKVAQLVTDNFLDEGIGAELGVWPKGPVAEARVCESSEGMLEDGCWEHHVRAHGKQEWAKEFLAGLQTERAKVEAGRKGEL</sequence>
<keyword evidence="5 9" id="KW-0732">Signal</keyword>
<evidence type="ECO:0000256" key="8">
    <source>
        <dbReference type="ARBA" id="ARBA00023010"/>
    </source>
</evidence>
<evidence type="ECO:0000256" key="3">
    <source>
        <dbReference type="ARBA" id="ARBA00015352"/>
    </source>
</evidence>
<comment type="similarity">
    <text evidence="1">Belongs to the SIL1 family.</text>
</comment>
<evidence type="ECO:0000313" key="11">
    <source>
        <dbReference type="Proteomes" id="UP000242519"/>
    </source>
</evidence>
<dbReference type="GO" id="GO:0015031">
    <property type="term" value="P:protein transport"/>
    <property type="evidence" value="ECO:0007669"/>
    <property type="project" value="UniProtKB-KW"/>
</dbReference>
<dbReference type="GO" id="GO:0005783">
    <property type="term" value="C:endoplasmic reticulum"/>
    <property type="evidence" value="ECO:0007669"/>
    <property type="project" value="InterPro"/>
</dbReference>
<feature type="chain" id="PRO_5012578183" description="Nucleotide exchange factor SIL1" evidence="9">
    <location>
        <begin position="24"/>
        <end position="413"/>
    </location>
</feature>
<comment type="caution">
    <text evidence="10">The sequence shown here is derived from an EMBL/GenBank/DDBJ whole genome shotgun (WGS) entry which is preliminary data.</text>
</comment>
<protein>
    <recommendedName>
        <fullName evidence="3">Nucleotide exchange factor SIL1</fullName>
    </recommendedName>
</protein>
<comment type="subunit">
    <text evidence="2">Interacts with KAR2.</text>
</comment>
<dbReference type="InParanoid" id="A0A218Z163"/>